<accession>A0A8H6JFZ4</accession>
<dbReference type="Proteomes" id="UP000652219">
    <property type="component" value="Unassembled WGS sequence"/>
</dbReference>
<gene>
    <name evidence="2" type="ORF">CSOJ01_05384</name>
</gene>
<proteinExistence type="predicted"/>
<keyword evidence="3" id="KW-1185">Reference proteome</keyword>
<reference evidence="2 3" key="1">
    <citation type="journal article" date="2020" name="Phytopathology">
        <title>Genome Sequence Resources of Colletotrichum truncatum, C. plurivorum, C. musicola, and C. sojae: Four Species Pathogenic to Soybean (Glycine max).</title>
        <authorList>
            <person name="Rogerio F."/>
            <person name="Boufleur T.R."/>
            <person name="Ciampi-Guillardi M."/>
            <person name="Sukno S.A."/>
            <person name="Thon M.R."/>
            <person name="Massola Junior N.S."/>
            <person name="Baroncelli R."/>
        </authorList>
    </citation>
    <scope>NUCLEOTIDE SEQUENCE [LARGE SCALE GENOMIC DNA]</scope>
    <source>
        <strain evidence="2 3">LFN0009</strain>
    </source>
</reference>
<dbReference type="AlphaFoldDB" id="A0A8H6JFZ4"/>
<feature type="region of interest" description="Disordered" evidence="1">
    <location>
        <begin position="297"/>
        <end position="323"/>
    </location>
</feature>
<evidence type="ECO:0000313" key="3">
    <source>
        <dbReference type="Proteomes" id="UP000652219"/>
    </source>
</evidence>
<evidence type="ECO:0000256" key="1">
    <source>
        <dbReference type="SAM" id="MobiDB-lite"/>
    </source>
</evidence>
<comment type="caution">
    <text evidence="2">The sequence shown here is derived from an EMBL/GenBank/DDBJ whole genome shotgun (WGS) entry which is preliminary data.</text>
</comment>
<organism evidence="2 3">
    <name type="scientific">Colletotrichum sojae</name>
    <dbReference type="NCBI Taxonomy" id="2175907"/>
    <lineage>
        <taxon>Eukaryota</taxon>
        <taxon>Fungi</taxon>
        <taxon>Dikarya</taxon>
        <taxon>Ascomycota</taxon>
        <taxon>Pezizomycotina</taxon>
        <taxon>Sordariomycetes</taxon>
        <taxon>Hypocreomycetidae</taxon>
        <taxon>Glomerellales</taxon>
        <taxon>Glomerellaceae</taxon>
        <taxon>Colletotrichum</taxon>
        <taxon>Colletotrichum orchidearum species complex</taxon>
    </lineage>
</organism>
<dbReference type="EMBL" id="WIGN01000068">
    <property type="protein sequence ID" value="KAF6811946.1"/>
    <property type="molecule type" value="Genomic_DNA"/>
</dbReference>
<protein>
    <submittedName>
        <fullName evidence="2">Uncharacterized protein</fullName>
    </submittedName>
</protein>
<evidence type="ECO:0000313" key="2">
    <source>
        <dbReference type="EMBL" id="KAF6811946.1"/>
    </source>
</evidence>
<sequence>MVGCDVPNDVGEVMSDEFHVVEGVSTGRVSDGRMVVETGLGGVVGDVPVSADVDELDKVKGGTRVADTELGTGVREIAVPFCVVDEGELADGIAGSSVELAVVVFHDTSEELDAAEVSVMVARVPDSVSTVEVNVMLEFTGSFVELILDEGPEVRLVKVTLELAVNVEEAVWLRPVDAGSVALLEWPGGGGLETGGPSPEDVEVVVVLKIGGLAVTEPVKAVELFAIQVPVVKTELVDEDPDTVEDSVAEVLLVEMPLLRRTEPVIEASEADVLVRIGQRVLSDADDDAVPVVTAVDGPPVVDDQLPDRRDEVEELSVPEVGG</sequence>
<name>A0A8H6JFZ4_9PEZI</name>